<dbReference type="InterPro" id="IPR006050">
    <property type="entry name" value="DNA_photolyase_N"/>
</dbReference>
<evidence type="ECO:0000256" key="6">
    <source>
        <dbReference type="RuleBase" id="RU004182"/>
    </source>
</evidence>
<proteinExistence type="inferred from homology"/>
<feature type="domain" description="Photolyase/cryptochrome alpha/beta" evidence="7">
    <location>
        <begin position="1"/>
        <end position="126"/>
    </location>
</feature>
<comment type="cofactor">
    <cofactor evidence="1">
        <name>(6R)-5,10-methylene-5,6,7,8-tetrahydrofolate</name>
        <dbReference type="ChEBI" id="CHEBI:15636"/>
    </cofactor>
</comment>
<evidence type="ECO:0000256" key="5">
    <source>
        <dbReference type="PIRSR" id="PIRSR602081-2"/>
    </source>
</evidence>
<evidence type="ECO:0000313" key="9">
    <source>
        <dbReference type="Proteomes" id="UP000640485"/>
    </source>
</evidence>
<dbReference type="RefSeq" id="WP_200688200.1">
    <property type="nucleotide sequence ID" value="NZ_JAEPRQ010000007.1"/>
</dbReference>
<feature type="site" description="Electron transfer via tryptophanyl radical" evidence="5">
    <location>
        <position position="305"/>
    </location>
</feature>
<accession>A0A934SN89</accession>
<dbReference type="PANTHER" id="PTHR11455:SF9">
    <property type="entry name" value="CRYPTOCHROME CIRCADIAN CLOCK 5 ISOFORM X1"/>
    <property type="match status" value="1"/>
</dbReference>
<dbReference type="AlphaFoldDB" id="A0A934SN89"/>
<sequence length="468" mass="52942">MTAIFWLSRDFRFADNSALTAAADHDLLVAVFFIDRQLREQGAASRWRVQRAVQAFAKEFSRRSDGRLLILDGEPEEHLPRLCKDLSATEIYQSDWPCAVMRKVQDGVIARLEGQAQLILHQGHLLLHPRQIRAAGGGAYRVFTPFLRALRRIGVERPLPEVSRIRVATGLPQGLDPESLNLAPDLHGGAPILEQYALPAGEKAALARLDTFLATCGTYPDLRDRPDRDATSGLSEHLAVGEISPRTIWAIAIASAHAQEAKADREAVQKFLSEVAWREFAWHLLIDFPAMATRPWRNEWKDFPWQGRGEDFDAWSQARTGVPLVDAGLREMRVTGRMHNRVRMLCASYLTKHLLTDWRLGEAFFADSLTDWDPASNAMNWQWSAGSGPDATPFFRIFNPERQAQLFDPDGAYRHRWLSAESHDAKAYFATLPSRWRVPRDYPDPVDADTLKGGRERALAAWSEFRAE</sequence>
<feature type="site" description="Electron transfer via tryptophanyl radical" evidence="5">
    <location>
        <position position="358"/>
    </location>
</feature>
<dbReference type="PROSITE" id="PS51645">
    <property type="entry name" value="PHR_CRY_ALPHA_BETA"/>
    <property type="match status" value="1"/>
</dbReference>
<dbReference type="Proteomes" id="UP000640485">
    <property type="component" value="Unassembled WGS sequence"/>
</dbReference>
<keyword evidence="2 4" id="KW-0285">Flavoprotein</keyword>
<dbReference type="InterPro" id="IPR036134">
    <property type="entry name" value="Crypto/Photolyase_FAD-like_sf"/>
</dbReference>
<feature type="binding site" evidence="4">
    <location>
        <begin position="231"/>
        <end position="235"/>
    </location>
    <ligand>
        <name>FAD</name>
        <dbReference type="ChEBI" id="CHEBI:57692"/>
    </ligand>
</feature>
<evidence type="ECO:0000256" key="3">
    <source>
        <dbReference type="ARBA" id="ARBA00022827"/>
    </source>
</evidence>
<comment type="similarity">
    <text evidence="6">Belongs to the DNA photolyase family.</text>
</comment>
<comment type="cofactor">
    <cofactor evidence="4">
        <name>FAD</name>
        <dbReference type="ChEBI" id="CHEBI:57692"/>
    </cofactor>
    <text evidence="4">Binds 1 FAD per subunit.</text>
</comment>
<keyword evidence="6" id="KW-0157">Chromophore</keyword>
<evidence type="ECO:0000259" key="7">
    <source>
        <dbReference type="PROSITE" id="PS51645"/>
    </source>
</evidence>
<dbReference type="InterPro" id="IPR005101">
    <property type="entry name" value="Cryptochr/Photolyase_FAD-bd"/>
</dbReference>
<dbReference type="GO" id="GO:0071949">
    <property type="term" value="F:FAD binding"/>
    <property type="evidence" value="ECO:0007669"/>
    <property type="project" value="TreeGrafter"/>
</dbReference>
<dbReference type="InterPro" id="IPR014729">
    <property type="entry name" value="Rossmann-like_a/b/a_fold"/>
</dbReference>
<gene>
    <name evidence="8" type="ORF">JJJ17_16030</name>
</gene>
<dbReference type="EMBL" id="JAEPRQ010000007">
    <property type="protein sequence ID" value="MBK4217438.1"/>
    <property type="molecule type" value="Genomic_DNA"/>
</dbReference>
<name>A0A934SN89_9RHOB</name>
<dbReference type="GO" id="GO:0003904">
    <property type="term" value="F:deoxyribodipyrimidine photo-lyase activity"/>
    <property type="evidence" value="ECO:0007669"/>
    <property type="project" value="TreeGrafter"/>
</dbReference>
<feature type="site" description="Electron transfer via tryptophanyl radical" evidence="5">
    <location>
        <position position="381"/>
    </location>
</feature>
<evidence type="ECO:0000256" key="1">
    <source>
        <dbReference type="ARBA" id="ARBA00001932"/>
    </source>
</evidence>
<comment type="caution">
    <text evidence="8">The sequence shown here is derived from an EMBL/GenBank/DDBJ whole genome shotgun (WGS) entry which is preliminary data.</text>
</comment>
<protein>
    <submittedName>
        <fullName evidence="8">Deoxyribodipyrimidine photo-lyase</fullName>
    </submittedName>
</protein>
<dbReference type="Pfam" id="PF00875">
    <property type="entry name" value="DNA_photolyase"/>
    <property type="match status" value="1"/>
</dbReference>
<feature type="binding site" evidence="4">
    <location>
        <position position="219"/>
    </location>
    <ligand>
        <name>FAD</name>
        <dbReference type="ChEBI" id="CHEBI:57692"/>
    </ligand>
</feature>
<dbReference type="Gene3D" id="1.10.579.10">
    <property type="entry name" value="DNA Cyclobutane Dipyrimidine Photolyase, subunit A, domain 3"/>
    <property type="match status" value="1"/>
</dbReference>
<dbReference type="InterPro" id="IPR002081">
    <property type="entry name" value="Cryptochrome/DNA_photolyase_1"/>
</dbReference>
<dbReference type="Pfam" id="PF03441">
    <property type="entry name" value="FAD_binding_7"/>
    <property type="match status" value="1"/>
</dbReference>
<dbReference type="GO" id="GO:0003677">
    <property type="term" value="F:DNA binding"/>
    <property type="evidence" value="ECO:0007669"/>
    <property type="project" value="TreeGrafter"/>
</dbReference>
<evidence type="ECO:0000256" key="2">
    <source>
        <dbReference type="ARBA" id="ARBA00022630"/>
    </source>
</evidence>
<dbReference type="SUPFAM" id="SSF52425">
    <property type="entry name" value="Cryptochrome/photolyase, N-terminal domain"/>
    <property type="match status" value="1"/>
</dbReference>
<feature type="binding site" evidence="4">
    <location>
        <position position="271"/>
    </location>
    <ligand>
        <name>FAD</name>
        <dbReference type="ChEBI" id="CHEBI:57692"/>
    </ligand>
</feature>
<keyword evidence="3 4" id="KW-0274">FAD</keyword>
<dbReference type="Gene3D" id="3.40.50.620">
    <property type="entry name" value="HUPs"/>
    <property type="match status" value="1"/>
</dbReference>
<dbReference type="Gene3D" id="1.25.40.80">
    <property type="match status" value="1"/>
</dbReference>
<dbReference type="GO" id="GO:0009416">
    <property type="term" value="P:response to light stimulus"/>
    <property type="evidence" value="ECO:0007669"/>
    <property type="project" value="TreeGrafter"/>
</dbReference>
<organism evidence="8 9">
    <name type="scientific">Paracoccus caeni</name>
    <dbReference type="NCBI Taxonomy" id="657651"/>
    <lineage>
        <taxon>Bacteria</taxon>
        <taxon>Pseudomonadati</taxon>
        <taxon>Pseudomonadota</taxon>
        <taxon>Alphaproteobacteria</taxon>
        <taxon>Rhodobacterales</taxon>
        <taxon>Paracoccaceae</taxon>
        <taxon>Paracoccus</taxon>
    </lineage>
</organism>
<dbReference type="SUPFAM" id="SSF48173">
    <property type="entry name" value="Cryptochrome/photolyase FAD-binding domain"/>
    <property type="match status" value="1"/>
</dbReference>
<evidence type="ECO:0000313" key="8">
    <source>
        <dbReference type="EMBL" id="MBK4217438.1"/>
    </source>
</evidence>
<dbReference type="PRINTS" id="PR00147">
    <property type="entry name" value="DNAPHOTLYASE"/>
</dbReference>
<feature type="binding site" evidence="4">
    <location>
        <begin position="371"/>
        <end position="373"/>
    </location>
    <ligand>
        <name>FAD</name>
        <dbReference type="ChEBI" id="CHEBI:57692"/>
    </ligand>
</feature>
<reference evidence="8" key="1">
    <citation type="submission" date="2021-01" db="EMBL/GenBank/DDBJ databases">
        <title>Paracoccus amoyensis sp. nov., isolated from the surface seawater along the coast of Xiamen Island, China.</title>
        <authorList>
            <person name="Lyu L."/>
        </authorList>
    </citation>
    <scope>NUCLEOTIDE SEQUENCE</scope>
    <source>
        <strain evidence="8">MJ17</strain>
    </source>
</reference>
<dbReference type="InterPro" id="IPR036155">
    <property type="entry name" value="Crypto/Photolyase_N_sf"/>
</dbReference>
<keyword evidence="9" id="KW-1185">Reference proteome</keyword>
<evidence type="ECO:0000256" key="4">
    <source>
        <dbReference type="PIRSR" id="PIRSR602081-1"/>
    </source>
</evidence>
<dbReference type="PANTHER" id="PTHR11455">
    <property type="entry name" value="CRYPTOCHROME"/>
    <property type="match status" value="1"/>
</dbReference>